<dbReference type="GO" id="GO:0004591">
    <property type="term" value="F:oxoglutarate dehydrogenase (succinyl-transferring) activity"/>
    <property type="evidence" value="ECO:0007669"/>
    <property type="project" value="TreeGrafter"/>
</dbReference>
<evidence type="ECO:0000256" key="2">
    <source>
        <dbReference type="ARBA" id="ARBA00023128"/>
    </source>
</evidence>
<protein>
    <submittedName>
        <fullName evidence="4">Uncharacterized protein</fullName>
    </submittedName>
</protein>
<comment type="similarity">
    <text evidence="3">Belongs to the alpha-ketoglutarate dehydrogenase component 4 family.</text>
</comment>
<dbReference type="EMBL" id="DF830086">
    <property type="protein sequence ID" value="GAK67610.1"/>
    <property type="molecule type" value="Genomic_DNA"/>
</dbReference>
<comment type="subcellular location">
    <subcellularLocation>
        <location evidence="1">Mitochondrion</location>
    </subcellularLocation>
</comment>
<dbReference type="RefSeq" id="XP_014654258.1">
    <property type="nucleotide sequence ID" value="XM_014798772.1"/>
</dbReference>
<proteinExistence type="inferred from homology"/>
<dbReference type="GO" id="GO:0006103">
    <property type="term" value="P:2-oxoglutarate metabolic process"/>
    <property type="evidence" value="ECO:0007669"/>
    <property type="project" value="InterPro"/>
</dbReference>
<dbReference type="Proteomes" id="UP000053758">
    <property type="component" value="Unassembled WGS sequence"/>
</dbReference>
<evidence type="ECO:0000313" key="4">
    <source>
        <dbReference type="EMBL" id="GAK67610.1"/>
    </source>
</evidence>
<dbReference type="Pfam" id="PF10937">
    <property type="entry name" value="Kgd4-YMR31"/>
    <property type="match status" value="1"/>
</dbReference>
<keyword evidence="5" id="KW-1185">Reference proteome</keyword>
<evidence type="ECO:0000256" key="1">
    <source>
        <dbReference type="ARBA" id="ARBA00004173"/>
    </source>
</evidence>
<dbReference type="OrthoDB" id="2116030at2759"/>
<dbReference type="PANTHER" id="PTHR31601">
    <property type="entry name" value="28S RIBOSOMAL PROTEIN S36, MITOCHONDRIAL"/>
    <property type="match status" value="1"/>
</dbReference>
<sequence>MLRTLVRRAHVHKPGFRFPDRKAPKQSHTPHPHPEAPASVVSSFEHFQKVFSSGPHFHPEKLQSQQATTSGQQQGVDMNGREAAEDIHLLPERFWKTPALAFSPEEMDAVMTGGAN</sequence>
<dbReference type="InterPro" id="IPR020373">
    <property type="entry name" value="Kgd4/YMR-31"/>
</dbReference>
<evidence type="ECO:0000256" key="3">
    <source>
        <dbReference type="ARBA" id="ARBA00043970"/>
    </source>
</evidence>
<reference evidence="5" key="1">
    <citation type="journal article" date="2014" name="Genome Announc.">
        <title>Draft Genome Sequence of the Yeast Pseudozyma antarctica Type Strain JCM10317, a Producer of the Glycolipid Biosurfactants, Mannosylerythritol Lipids.</title>
        <authorList>
            <person name="Saika A."/>
            <person name="Koike H."/>
            <person name="Hori T."/>
            <person name="Fukuoka T."/>
            <person name="Sato S."/>
            <person name="Habe H."/>
            <person name="Kitamoto D."/>
            <person name="Morita T."/>
        </authorList>
    </citation>
    <scope>NUCLEOTIDE SEQUENCE [LARGE SCALE GENOMIC DNA]</scope>
    <source>
        <strain evidence="5">JCM 10317</strain>
    </source>
</reference>
<dbReference type="PANTHER" id="PTHR31601:SF2">
    <property type="entry name" value="ALPHA-KETOGLUTARATE DEHYDROGENASE COMPONENT 4"/>
    <property type="match status" value="1"/>
</dbReference>
<accession>A0A081CLR4</accession>
<dbReference type="HOGENOM" id="CLU_129439_0_0_1"/>
<gene>
    <name evidence="4" type="ORF">PAN0_019d5838</name>
</gene>
<name>A0A081CLR4_PSEA2</name>
<organism evidence="4 5">
    <name type="scientific">Pseudozyma antarctica</name>
    <name type="common">Yeast</name>
    <name type="synonym">Candida antarctica</name>
    <dbReference type="NCBI Taxonomy" id="84753"/>
    <lineage>
        <taxon>Eukaryota</taxon>
        <taxon>Fungi</taxon>
        <taxon>Dikarya</taxon>
        <taxon>Basidiomycota</taxon>
        <taxon>Ustilaginomycotina</taxon>
        <taxon>Ustilaginomycetes</taxon>
        <taxon>Ustilaginales</taxon>
        <taxon>Ustilaginaceae</taxon>
        <taxon>Moesziomyces</taxon>
    </lineage>
</organism>
<keyword evidence="2" id="KW-0496">Mitochondrion</keyword>
<dbReference type="GO" id="GO:0005739">
    <property type="term" value="C:mitochondrion"/>
    <property type="evidence" value="ECO:0007669"/>
    <property type="project" value="UniProtKB-SubCell"/>
</dbReference>
<dbReference type="AlphaFoldDB" id="A0A081CLR4"/>
<evidence type="ECO:0000313" key="5">
    <source>
        <dbReference type="Proteomes" id="UP000053758"/>
    </source>
</evidence>
<dbReference type="GeneID" id="26306674"/>